<gene>
    <name evidence="2" type="ORF">SPHA_47016</name>
</gene>
<protein>
    <submittedName>
        <fullName evidence="2">Uncharacterized protein</fullName>
    </submittedName>
</protein>
<reference evidence="2" key="1">
    <citation type="submission" date="2021-01" db="EMBL/GenBank/DDBJ databases">
        <authorList>
            <person name="Li R."/>
            <person name="Bekaert M."/>
        </authorList>
    </citation>
    <scope>NUCLEOTIDE SEQUENCE</scope>
    <source>
        <strain evidence="2">Farmed</strain>
    </source>
</reference>
<name>A0A812D1F2_ACAPH</name>
<keyword evidence="1" id="KW-1133">Transmembrane helix</keyword>
<accession>A0A812D1F2</accession>
<comment type="caution">
    <text evidence="2">The sequence shown here is derived from an EMBL/GenBank/DDBJ whole genome shotgun (WGS) entry which is preliminary data.</text>
</comment>
<evidence type="ECO:0000313" key="2">
    <source>
        <dbReference type="EMBL" id="CAE1288298.1"/>
    </source>
</evidence>
<dbReference type="EMBL" id="CAHIKZ030002523">
    <property type="protein sequence ID" value="CAE1288298.1"/>
    <property type="molecule type" value="Genomic_DNA"/>
</dbReference>
<keyword evidence="3" id="KW-1185">Reference proteome</keyword>
<keyword evidence="1" id="KW-0812">Transmembrane</keyword>
<organism evidence="2 3">
    <name type="scientific">Acanthosepion pharaonis</name>
    <name type="common">Pharaoh cuttlefish</name>
    <name type="synonym">Sepia pharaonis</name>
    <dbReference type="NCBI Taxonomy" id="158019"/>
    <lineage>
        <taxon>Eukaryota</taxon>
        <taxon>Metazoa</taxon>
        <taxon>Spiralia</taxon>
        <taxon>Lophotrochozoa</taxon>
        <taxon>Mollusca</taxon>
        <taxon>Cephalopoda</taxon>
        <taxon>Coleoidea</taxon>
        <taxon>Decapodiformes</taxon>
        <taxon>Sepiida</taxon>
        <taxon>Sepiina</taxon>
        <taxon>Sepiidae</taxon>
        <taxon>Acanthosepion</taxon>
    </lineage>
</organism>
<keyword evidence="1" id="KW-0472">Membrane</keyword>
<feature type="transmembrane region" description="Helical" evidence="1">
    <location>
        <begin position="20"/>
        <end position="45"/>
    </location>
</feature>
<evidence type="ECO:0000256" key="1">
    <source>
        <dbReference type="SAM" id="Phobius"/>
    </source>
</evidence>
<sequence length="223" mass="25890">MFSLIYVYFSTLFPAFKPSVFPLYFFLSLYPIHFLGFFLSFSLSLRISFFPSHSTPITHFGFLLFHFFPSLSFYHFFLILSPTENSFLSFQSPLANNFGFSLISLFSSSFFVLLFLHTSIYFFFSSHSAKMILRTHFIPPLSPPSNYLGFFLISLFPLSFFLLLLLLLTPFRELILFLLSPPSNYLGFFLISSFSPLFLFITFYSYSPPLENSFYSSSLPPSN</sequence>
<proteinExistence type="predicted"/>
<feature type="transmembrane region" description="Helical" evidence="1">
    <location>
        <begin position="145"/>
        <end position="168"/>
    </location>
</feature>
<evidence type="ECO:0000313" key="3">
    <source>
        <dbReference type="Proteomes" id="UP000597762"/>
    </source>
</evidence>
<dbReference type="Proteomes" id="UP000597762">
    <property type="component" value="Unassembled WGS sequence"/>
</dbReference>
<feature type="transmembrane region" description="Helical" evidence="1">
    <location>
        <begin position="100"/>
        <end position="124"/>
    </location>
</feature>
<feature type="transmembrane region" description="Helical" evidence="1">
    <location>
        <begin position="188"/>
        <end position="206"/>
    </location>
</feature>
<dbReference type="AlphaFoldDB" id="A0A812D1F2"/>
<feature type="transmembrane region" description="Helical" evidence="1">
    <location>
        <begin position="57"/>
        <end position="80"/>
    </location>
</feature>